<evidence type="ECO:0000313" key="1">
    <source>
        <dbReference type="EMBL" id="CAI8057279.1"/>
    </source>
</evidence>
<proteinExistence type="predicted"/>
<accession>A0AA35XH54</accession>
<evidence type="ECO:0000313" key="2">
    <source>
        <dbReference type="Proteomes" id="UP001174909"/>
    </source>
</evidence>
<dbReference type="AlphaFoldDB" id="A0AA35XH54"/>
<keyword evidence="2" id="KW-1185">Reference proteome</keyword>
<dbReference type="EMBL" id="CASHTH010004433">
    <property type="protein sequence ID" value="CAI8057279.1"/>
    <property type="molecule type" value="Genomic_DNA"/>
</dbReference>
<name>A0AA35XH54_GEOBA</name>
<gene>
    <name evidence="1" type="ORF">GBAR_LOCUS31223</name>
</gene>
<dbReference type="Proteomes" id="UP001174909">
    <property type="component" value="Unassembled WGS sequence"/>
</dbReference>
<comment type="caution">
    <text evidence="1">The sequence shown here is derived from an EMBL/GenBank/DDBJ whole genome shotgun (WGS) entry which is preliminary data.</text>
</comment>
<sequence length="79" mass="8885">MSDVTLIECMELVRCYKNSFVRKVANRGFLACISCVYTNYVYVSLPVPFCMLVYNCAAKVTVSHSTLVMTCAKITCFYG</sequence>
<protein>
    <submittedName>
        <fullName evidence="1">Uncharacterized protein</fullName>
    </submittedName>
</protein>
<reference evidence="1" key="1">
    <citation type="submission" date="2023-03" db="EMBL/GenBank/DDBJ databases">
        <authorList>
            <person name="Steffen K."/>
            <person name="Cardenas P."/>
        </authorList>
    </citation>
    <scope>NUCLEOTIDE SEQUENCE</scope>
</reference>
<organism evidence="1 2">
    <name type="scientific">Geodia barretti</name>
    <name type="common">Barrett's horny sponge</name>
    <dbReference type="NCBI Taxonomy" id="519541"/>
    <lineage>
        <taxon>Eukaryota</taxon>
        <taxon>Metazoa</taxon>
        <taxon>Porifera</taxon>
        <taxon>Demospongiae</taxon>
        <taxon>Heteroscleromorpha</taxon>
        <taxon>Tetractinellida</taxon>
        <taxon>Astrophorina</taxon>
        <taxon>Geodiidae</taxon>
        <taxon>Geodia</taxon>
    </lineage>
</organism>